<keyword evidence="8" id="KW-0677">Repeat</keyword>
<dbReference type="GO" id="GO:0005654">
    <property type="term" value="C:nucleoplasm"/>
    <property type="evidence" value="ECO:0007669"/>
    <property type="project" value="UniProtKB-ARBA"/>
</dbReference>
<dbReference type="InterPro" id="IPR034732">
    <property type="entry name" value="EPHD"/>
</dbReference>
<dbReference type="InterPro" id="IPR013083">
    <property type="entry name" value="Znf_RING/FYVE/PHD"/>
</dbReference>
<dbReference type="InterPro" id="IPR003888">
    <property type="entry name" value="FYrich_N"/>
</dbReference>
<evidence type="ECO:0000256" key="8">
    <source>
        <dbReference type="ARBA" id="ARBA00022737"/>
    </source>
</evidence>
<keyword evidence="10" id="KW-0862">Zinc</keyword>
<dbReference type="InterPro" id="IPR002857">
    <property type="entry name" value="Znf_CXXC"/>
</dbReference>
<dbReference type="InterPro" id="IPR003616">
    <property type="entry name" value="Post-SET_dom"/>
</dbReference>
<feature type="region of interest" description="Disordered" evidence="17">
    <location>
        <begin position="2829"/>
        <end position="2848"/>
    </location>
</feature>
<feature type="region of interest" description="Disordered" evidence="17">
    <location>
        <begin position="401"/>
        <end position="420"/>
    </location>
</feature>
<dbReference type="PROSITE" id="PS50280">
    <property type="entry name" value="SET"/>
    <property type="match status" value="1"/>
</dbReference>
<feature type="domain" description="Post-SET" evidence="21">
    <location>
        <begin position="3593"/>
        <end position="3609"/>
    </location>
</feature>
<dbReference type="PROSITE" id="PS51805">
    <property type="entry name" value="EPHD"/>
    <property type="match status" value="1"/>
</dbReference>
<keyword evidence="7" id="KW-0479">Metal-binding</keyword>
<evidence type="ECO:0000256" key="17">
    <source>
        <dbReference type="SAM" id="MobiDB-lite"/>
    </source>
</evidence>
<feature type="compositionally biased region" description="Polar residues" evidence="17">
    <location>
        <begin position="2839"/>
        <end position="2848"/>
    </location>
</feature>
<feature type="region of interest" description="Disordered" evidence="17">
    <location>
        <begin position="188"/>
        <end position="209"/>
    </location>
</feature>
<dbReference type="GO" id="GO:0006325">
    <property type="term" value="P:chromatin organization"/>
    <property type="evidence" value="ECO:0007669"/>
    <property type="project" value="UniProtKB-KW"/>
</dbReference>
<organism evidence="25">
    <name type="scientific">Schistocephalus solidus</name>
    <name type="common">Tapeworm</name>
    <dbReference type="NCBI Taxonomy" id="70667"/>
    <lineage>
        <taxon>Eukaryota</taxon>
        <taxon>Metazoa</taxon>
        <taxon>Spiralia</taxon>
        <taxon>Lophotrochozoa</taxon>
        <taxon>Platyhelminthes</taxon>
        <taxon>Cestoda</taxon>
        <taxon>Eucestoda</taxon>
        <taxon>Diphyllobothriidea</taxon>
        <taxon>Diphyllobothriidae</taxon>
        <taxon>Schistocephalus</taxon>
    </lineage>
</organism>
<keyword evidence="4" id="KW-0489">Methyltransferase</keyword>
<feature type="compositionally biased region" description="Polar residues" evidence="17">
    <location>
        <begin position="1867"/>
        <end position="1883"/>
    </location>
</feature>
<evidence type="ECO:0000256" key="13">
    <source>
        <dbReference type="ARBA" id="ARBA00023125"/>
    </source>
</evidence>
<evidence type="ECO:0000256" key="16">
    <source>
        <dbReference type="PROSITE-ProRule" id="PRU00509"/>
    </source>
</evidence>
<dbReference type="SMART" id="SM00249">
    <property type="entry name" value="PHD"/>
    <property type="match status" value="3"/>
</dbReference>
<feature type="domain" description="SET" evidence="20">
    <location>
        <begin position="3471"/>
        <end position="3587"/>
    </location>
</feature>
<name>A0A0V0J7S7_SCHSO</name>
<keyword evidence="2" id="KW-0488">Methylation</keyword>
<feature type="compositionally biased region" description="Polar residues" evidence="17">
    <location>
        <begin position="1383"/>
        <end position="1393"/>
    </location>
</feature>
<dbReference type="InterPro" id="IPR001841">
    <property type="entry name" value="Znf_RING"/>
</dbReference>
<evidence type="ECO:0000256" key="15">
    <source>
        <dbReference type="ARBA" id="ARBA00023242"/>
    </source>
</evidence>
<dbReference type="PROSITE" id="PS51030">
    <property type="entry name" value="NUCLEAR_REC_DBD_2"/>
    <property type="match status" value="1"/>
</dbReference>
<feature type="region of interest" description="Disordered" evidence="17">
    <location>
        <begin position="1517"/>
        <end position="1557"/>
    </location>
</feature>
<dbReference type="GO" id="GO:0008168">
    <property type="term" value="F:methyltransferase activity"/>
    <property type="evidence" value="ECO:0007669"/>
    <property type="project" value="UniProtKB-KW"/>
</dbReference>
<feature type="region of interest" description="Disordered" evidence="17">
    <location>
        <begin position="2011"/>
        <end position="2040"/>
    </location>
</feature>
<feature type="compositionally biased region" description="Polar residues" evidence="17">
    <location>
        <begin position="1521"/>
        <end position="1551"/>
    </location>
</feature>
<dbReference type="PANTHER" id="PTHR45888">
    <property type="entry name" value="HL01030P-RELATED"/>
    <property type="match status" value="1"/>
</dbReference>
<feature type="domain" description="PHD-type" evidence="18">
    <location>
        <begin position="1618"/>
        <end position="1666"/>
    </location>
</feature>
<dbReference type="InterPro" id="IPR001214">
    <property type="entry name" value="SET_dom"/>
</dbReference>
<comment type="subcellular location">
    <subcellularLocation>
        <location evidence="1">Nucleus</location>
    </subcellularLocation>
</comment>
<feature type="domain" description="PHD-type" evidence="18">
    <location>
        <begin position="1756"/>
        <end position="1819"/>
    </location>
</feature>
<dbReference type="GO" id="GO:0003700">
    <property type="term" value="F:DNA-binding transcription factor activity"/>
    <property type="evidence" value="ECO:0007669"/>
    <property type="project" value="InterPro"/>
</dbReference>
<feature type="compositionally biased region" description="Acidic residues" evidence="17">
    <location>
        <begin position="1028"/>
        <end position="1040"/>
    </location>
</feature>
<sequence>MGRPRRTAPSARSQAWLRLCKNNDSLRKLIPIYFPRKVGELYLTENINNEGSSPSVARASCPIKLRKKKEIEKSKLYGKACEPYSVDEVATQLLHTSVDYQLIRKSLTASPIHWKAMPQFRNLTRKHISAISGSVMQKRNPIKFSNFGMDNRRKVAPSVLKPVDFPPPPPPPEPTSLSVSTVTVKCEPREALSSHDPKEVASTPSSTPTKEIISKPQIFCRYCGVRDNVLRQTFGGVHYICHNCKGFLGHALKFLTRLEDAVCIHVPPCRTAYPVDGVAFPNSNAQEGGTDTSEVPPSPMPSQWCSACRIFRCLQLGFRPSSLKDKRSPHSRLIRNLTITELSQPNLIFRAQERRSLQFWKISHQAWQDAFTKPLEGEQHNQLSSFFDRLWIRAVSLCGHTSDSPTKTPESAQPSEASIESNELRVSLSFQELVDTNGVVAKAETTLCHGKTAAIDSNIETSEVVDSTTDTCSATVVNVTPQCDMIGSPAATMDSFEDLVETSDVNKTETVAVTHPLNGSPKEGANTVPEFMRSEPTAPLEVPSPSKVPSIVFEVASETTPTPAACTVCASLNNLYAVTLGPVDRSDWKTSEDTTDSKAKLSKPQVLLCKKCALRCRMSALKIVSSAKTRTRDTLSDWFRRRNQDGEGSLGCETEPVCTTTEVPSPVSCDTCFLAELLKYFQRVLLPLPDQPIASSKPEDCQAVKPFGSLLFLACTIRPVKPEKKSDWDLFHSQLSENETANARCLICAYAAAATPATSLLRFFRLSTGAVVCQPCLWTYKAVLRLTTQCRSLRSFSCLLDQLNRSPGTERLLQGKEDDLRRHMLASCLDVAFLASMCTAPCLDLTHHQEAAGLPLWAACPPCHSRRCLRLLHPLELPLRSPRWLRRRVRLMLFQTPAAAASVSLNDADPRVSILRIQGRGVYSKVVSRSTLAFTEVDVFAGLPNLFFSPPQYNLASGEGGEIANDPLLSAASTSTGDSDLESDADLKGISSDFSTYSSSSLCSDTEERDVNPPATAVPPEKSAVSADETDEEAVVADEEASQRIPPIIGRRRQRRLTAKAAEALEETIGRRRRLYLRTSTAIAPEEEGEDEEQQEGPTDEDTAPPATTAPIVGPVATPPFSPQHLSPMKPTVSAEAQQLKSPAKSDGPSTDHMDSEQHIEDTSTTAIAEEASSRKRPKISKPQTPPKIIEGKRRPKINTRLRNDFDLNLPAGLARREETVTGVQHSSSRGRRASETTSEASTATSGHRRRSPDRQRLRPESERLSQRIKNRALKSTRSDISRHADGRVSPKSIRSTDKGRRGPRVKQVGRKSIANSNYEKTMSAMVHAAKLAAVGAQTQGGASPLLAASAATAGAQAVARNYKRGHLSRSHSSEWHSDASSDVTRPTSNNSLSPTNISAGDCGHCAACRGLVQPCGRCSDCRVLAHYGGDNSVGRTLQCKDTICFKRRAHMLPKGERPRVKVPSNFSNRAYEPVVQTTQSKRSPTFPSGPQPTPSLLETVPGLQEQLELGTWKMGLVKPSANNGTNNMPSNQQASSASLTSESRTPSTPQLEVFADAPIRSLRGGDLGMHFAPDLGSSYQDDERGTIRPVDGEVIDLDLAHCGGYPVVTTAKSAPPKELCYACGSGGGQLLFCVSCAEPFHFYCVERQFRPRSKDHYVCRNCTACRKCGQLSAELKCIRCSHGFHPSCLPNYAPALSAQRGKWACPDCTHCLHCLVKPTDSTVAKQRTGDVSASMVPWSSDISKCADCNDAEASGQICPECNRAYLRDTLEMVQCDSCRLWRHRTCAKLTVDQYELIAQLSPSQLRPFTIYCSKCKEKTLVRAREIRSTASEDKVNGDERLRCLARDTLLERMQNLVHSCRRSPTHEGSCNTPARRTSQSNGHPPDDGYRVELPQFDGGMDSPEWGGDHQPEVVNMPEPLSDRLVCDLSELPAVASPMCTPTSLPAQAPDGTLTNNSDPVSLFLEKGLSTHCQSPEMVCETVVVTTTHPSDSTSTEEDSFSGAETCVRDDATAGDEPSVNEDADYEVSVTSSSSVGTYRDGDSCRVPAWTVRIDLDPPPMPAAWLTDGDTFEYWTTPRSLAYSLLARLLQRLSCTATTNPEFIRLRRLLQWLVSCVERLFPWMPAGECIDEVRDLLRQAHGSLTKVLQHLRALANSELHELTCPRISGLLEETHSRALHRGPEAHTDVTFAIYETCWQTVCAHLTTYHSEFRCPPSPHLHKMTDLEAFVGHTNRRREPGAAATDVRLECFDPHAEEKAEDLRQETRDERWIEHWSTLEDRIAISNFQKELFLRWQRILIQQRTGATPSPPPAGTIGKPTNLLDLSSLKPFYFALPEYWEALEASYAPRLQQLASIPRNTVDLDESDEEAVPPRLHASKTHDVPSALKGVLPLTVIDAEEKMLADDPRRCLLCARNTDDSIEGRMLYTGSDTWIHVNCALWSNEVYEEDSGQLAGLSAALRRGGMTRCADCGQLGATMTCLNSASPCPGATADVRTVVHFACALRRQPPTVPSVFTADRSWFCSPACRTAMRKQRLREAVRDLRKRRKRELLPQPTGAQFGISSESDSDSESSSSTDEYTDELTACRKDGLVSESDFKSLIVQVDADLERIKLNDLLICRRVFVPSDCFAVSLTSGQPDEVSPVLSLAISPNTVALLKGEVLSSNFILTVGALRVDRLGRIREASDSLARTIEGNDSYLCPIGYRARRIYWSCQKMDARIAYTLNVQQFLRTVTAYHHPAIPITPKPGLLTANPAERRRIDSSSKIVQSFFPKPTTEALRPSLPFSRPLLVQSPLTTGPHRTFSTGWSAIHSLSDRPTTSNSLPKPLFISKDGQLRQPPRTSVSKMQPVSRTLILSPPLKSLTDAPPLPTVFSLPSSHMVSSTVTATFNGAIPLPTSAQPTSVIQNLPPPRLELTEPRPLPQSSSLEHPLAAPRIVSAMSLSTTAPDPGVNIPSFDSVVVSAPKVRILPNAESPIENIVRPLNCAPAEKRTAFHAGLPNTSVSEPKRISLPPTQTNSTMVIRLTSKPNNNRTPQQLIATRGGQTVVLRSTKNLTPVQLPTSLGVSAPRPSSLTMNSGHSAHLSGIASPNVAIKLNPVDGTQTAAIVPELGKTLAPPDFHLASQLDGILNSIPSMCHRTADATPAARLLPPSSQPVSAVATIRIPQIAQLDGIDDRGLWPKRSSVSGKNAHQARKGVSVKKKWMIERDNREELKNRINKAKQENCDRLYQRELTTHAESFRLSFSVDNVIKAAATPAAAWGAVLQRVAQLRSQQGLAPLSPRFVDGWTQFGLNHRHVIFLIEQLTNAFTCYRYRFRYHQYQIDRLREMFTPPAPVREGCARAMPCPISPRKKGIARDPLDFLSCRSNPAPHSCLPHEVASRVGGGDQGDRELGAPGLETCLDAAREAASLVANSLNLPPKLHARTVEAAVAQATATVADSSGLDCDETRSRNQFSLTYQLKNLVCATQARLDRVSVHPSRIHKRGLFALRAFRSDELICEYTGELIRNIICDLREVRYQAAGVDCYMFRVDNDWVIDATYAGNFARFINHSCQPNCDAKIVTIGDRGHIAIIAKRRIIPGEELTYDYRFPKEADKLLCNCGRIGCRKYLN</sequence>
<keyword evidence="12" id="KW-0805">Transcription regulation</keyword>
<keyword evidence="5" id="KW-0808">Transferase</keyword>
<feature type="region of interest" description="Disordered" evidence="17">
    <location>
        <begin position="3058"/>
        <end position="3079"/>
    </location>
</feature>
<feature type="region of interest" description="Disordered" evidence="17">
    <location>
        <begin position="1861"/>
        <end position="1889"/>
    </location>
</feature>
<dbReference type="InterPro" id="IPR003889">
    <property type="entry name" value="FYrich_C"/>
</dbReference>
<keyword evidence="13" id="KW-0238">DNA-binding</keyword>
<evidence type="ECO:0000256" key="12">
    <source>
        <dbReference type="ARBA" id="ARBA00023015"/>
    </source>
</evidence>
<feature type="compositionally biased region" description="Low complexity" evidence="17">
    <location>
        <begin position="1104"/>
        <end position="1116"/>
    </location>
</feature>
<feature type="region of interest" description="Disordered" evidence="17">
    <location>
        <begin position="998"/>
        <end position="1040"/>
    </location>
</feature>
<dbReference type="SUPFAM" id="SSF57903">
    <property type="entry name" value="FYVE/PHD zinc finger"/>
    <property type="match status" value="2"/>
</dbReference>
<feature type="compositionally biased region" description="Acidic residues" evidence="17">
    <location>
        <begin position="1085"/>
        <end position="1103"/>
    </location>
</feature>
<evidence type="ECO:0000256" key="5">
    <source>
        <dbReference type="ARBA" id="ARBA00022679"/>
    </source>
</evidence>
<keyword evidence="9 16" id="KW-0863">Zinc-finger</keyword>
<feature type="compositionally biased region" description="Basic and acidic residues" evidence="17">
    <location>
        <begin position="188"/>
        <end position="199"/>
    </location>
</feature>
<dbReference type="InterPro" id="IPR011011">
    <property type="entry name" value="Znf_FYVE_PHD"/>
</dbReference>
<dbReference type="PANTHER" id="PTHR45888:SF5">
    <property type="entry name" value="D4, ISOFORM A"/>
    <property type="match status" value="1"/>
</dbReference>
<dbReference type="Gene3D" id="2.170.270.10">
    <property type="entry name" value="SET domain"/>
    <property type="match status" value="1"/>
</dbReference>
<feature type="compositionally biased region" description="Polar residues" evidence="17">
    <location>
        <begin position="3058"/>
        <end position="3078"/>
    </location>
</feature>
<evidence type="ECO:0000259" key="18">
    <source>
        <dbReference type="PROSITE" id="PS50016"/>
    </source>
</evidence>
<dbReference type="InterPro" id="IPR046341">
    <property type="entry name" value="SET_dom_sf"/>
</dbReference>
<feature type="compositionally biased region" description="Basic and acidic residues" evidence="17">
    <location>
        <begin position="1150"/>
        <end position="1162"/>
    </location>
</feature>
<dbReference type="CDD" id="cd15506">
    <property type="entry name" value="PHD1_KMT2A_like"/>
    <property type="match status" value="1"/>
</dbReference>
<keyword evidence="3" id="KW-0597">Phosphoprotein</keyword>
<dbReference type="InterPro" id="IPR001628">
    <property type="entry name" value="Znf_hrmn_rcpt"/>
</dbReference>
<proteinExistence type="predicted"/>
<feature type="region of interest" description="Disordered" evidence="17">
    <location>
        <begin position="1077"/>
        <end position="1311"/>
    </location>
</feature>
<dbReference type="InterPro" id="IPR001965">
    <property type="entry name" value="Znf_PHD"/>
</dbReference>
<dbReference type="Gene3D" id="3.30.40.10">
    <property type="entry name" value="Zinc/RING finger domain, C3HC4 (zinc finger)"/>
    <property type="match status" value="4"/>
</dbReference>
<evidence type="ECO:0000259" key="22">
    <source>
        <dbReference type="PROSITE" id="PS51030"/>
    </source>
</evidence>
<dbReference type="PROSITE" id="PS51542">
    <property type="entry name" value="FYRN"/>
    <property type="match status" value="1"/>
</dbReference>
<evidence type="ECO:0000256" key="1">
    <source>
        <dbReference type="ARBA" id="ARBA00004123"/>
    </source>
</evidence>
<evidence type="ECO:0000259" key="24">
    <source>
        <dbReference type="PROSITE" id="PS51805"/>
    </source>
</evidence>
<evidence type="ECO:0000256" key="10">
    <source>
        <dbReference type="ARBA" id="ARBA00022833"/>
    </source>
</evidence>
<evidence type="ECO:0000256" key="4">
    <source>
        <dbReference type="ARBA" id="ARBA00022603"/>
    </source>
</evidence>
<feature type="compositionally biased region" description="Low complexity" evidence="17">
    <location>
        <begin position="1236"/>
        <end position="1246"/>
    </location>
</feature>
<keyword evidence="6" id="KW-0949">S-adenosyl-L-methionine</keyword>
<evidence type="ECO:0000256" key="14">
    <source>
        <dbReference type="ARBA" id="ARBA00023163"/>
    </source>
</evidence>
<feature type="compositionally biased region" description="Basic and acidic residues" evidence="17">
    <location>
        <begin position="1253"/>
        <end position="1266"/>
    </location>
</feature>
<evidence type="ECO:0000259" key="23">
    <source>
        <dbReference type="PROSITE" id="PS51058"/>
    </source>
</evidence>
<dbReference type="EMBL" id="GEEE01001528">
    <property type="protein sequence ID" value="JAP61697.1"/>
    <property type="molecule type" value="Transcribed_RNA"/>
</dbReference>
<feature type="domain" description="CXXC-type" evidence="23">
    <location>
        <begin position="1396"/>
        <end position="1451"/>
    </location>
</feature>
<dbReference type="Pfam" id="PF05964">
    <property type="entry name" value="FYRN"/>
    <property type="match status" value="1"/>
</dbReference>
<dbReference type="InterPro" id="IPR019787">
    <property type="entry name" value="Znf_PHD-finger"/>
</dbReference>
<keyword evidence="15" id="KW-0539">Nucleus</keyword>
<evidence type="ECO:0000256" key="9">
    <source>
        <dbReference type="ARBA" id="ARBA00022771"/>
    </source>
</evidence>
<feature type="region of interest" description="Disordered" evidence="17">
    <location>
        <begin position="2554"/>
        <end position="2579"/>
    </location>
</feature>
<dbReference type="Pfam" id="PF00856">
    <property type="entry name" value="SET"/>
    <property type="match status" value="1"/>
</dbReference>
<reference evidence="25" key="1">
    <citation type="submission" date="2016-01" db="EMBL/GenBank/DDBJ databases">
        <title>Reference transcriptome for the parasite Schistocephalus solidus: insights into the molecular evolution of parasitism.</title>
        <authorList>
            <person name="Hebert F.O."/>
            <person name="Grambauer S."/>
            <person name="Barber I."/>
            <person name="Landry C.R."/>
            <person name="Aubin-Horth N."/>
        </authorList>
    </citation>
    <scope>NUCLEOTIDE SEQUENCE</scope>
</reference>
<dbReference type="SMART" id="SM00542">
    <property type="entry name" value="FYRC"/>
    <property type="match status" value="1"/>
</dbReference>
<dbReference type="PROSITE" id="PS51543">
    <property type="entry name" value="FYRC"/>
    <property type="match status" value="1"/>
</dbReference>
<dbReference type="Pfam" id="PF00628">
    <property type="entry name" value="PHD"/>
    <property type="match status" value="1"/>
</dbReference>
<protein>
    <recommendedName>
        <fullName evidence="26">Histone-lysine N-methyltransferase 2C</fullName>
    </recommendedName>
</protein>
<feature type="domain" description="PHD-type" evidence="24">
    <location>
        <begin position="2407"/>
        <end position="2530"/>
    </location>
</feature>
<accession>A0A0V0J7S7</accession>
<gene>
    <name evidence="25" type="ORF">TR167030</name>
</gene>
<feature type="compositionally biased region" description="Basic and acidic residues" evidence="17">
    <location>
        <begin position="1277"/>
        <end position="1301"/>
    </location>
</feature>
<feature type="region of interest" description="Disordered" evidence="17">
    <location>
        <begin position="966"/>
        <end position="985"/>
    </location>
</feature>
<dbReference type="PROSITE" id="PS50868">
    <property type="entry name" value="POST_SET"/>
    <property type="match status" value="1"/>
</dbReference>
<dbReference type="GO" id="GO:0008270">
    <property type="term" value="F:zinc ion binding"/>
    <property type="evidence" value="ECO:0007669"/>
    <property type="project" value="UniProtKB-KW"/>
</dbReference>
<feature type="region of interest" description="Disordered" evidence="17">
    <location>
        <begin position="1476"/>
        <end position="1495"/>
    </location>
</feature>
<feature type="domain" description="Nuclear receptor" evidence="22">
    <location>
        <begin position="217"/>
        <end position="325"/>
    </location>
</feature>
<dbReference type="PROSITE" id="PS50089">
    <property type="entry name" value="ZF_RING_2"/>
    <property type="match status" value="1"/>
</dbReference>
<dbReference type="SUPFAM" id="SSF82199">
    <property type="entry name" value="SET domain"/>
    <property type="match status" value="1"/>
</dbReference>
<evidence type="ECO:0000259" key="21">
    <source>
        <dbReference type="PROSITE" id="PS50868"/>
    </source>
</evidence>
<dbReference type="GO" id="GO:0032259">
    <property type="term" value="P:methylation"/>
    <property type="evidence" value="ECO:0007669"/>
    <property type="project" value="UniProtKB-KW"/>
</dbReference>
<evidence type="ECO:0008006" key="26">
    <source>
        <dbReference type="Google" id="ProtNLM"/>
    </source>
</evidence>
<keyword evidence="11" id="KW-0156">Chromatin regulator</keyword>
<feature type="domain" description="PHD-type" evidence="18">
    <location>
        <begin position="1663"/>
        <end position="1712"/>
    </location>
</feature>
<evidence type="ECO:0000259" key="19">
    <source>
        <dbReference type="PROSITE" id="PS50089"/>
    </source>
</evidence>
<keyword evidence="14" id="KW-0804">Transcription</keyword>
<evidence type="ECO:0000313" key="25">
    <source>
        <dbReference type="EMBL" id="JAP61697.1"/>
    </source>
</evidence>
<dbReference type="Pfam" id="PF05965">
    <property type="entry name" value="FYRC"/>
    <property type="match status" value="1"/>
</dbReference>
<evidence type="ECO:0000256" key="6">
    <source>
        <dbReference type="ARBA" id="ARBA00022691"/>
    </source>
</evidence>
<dbReference type="PROSITE" id="PS50016">
    <property type="entry name" value="ZF_PHD_2"/>
    <property type="match status" value="3"/>
</dbReference>
<feature type="compositionally biased region" description="Polar residues" evidence="17">
    <location>
        <begin position="1476"/>
        <end position="1487"/>
    </location>
</feature>
<evidence type="ECO:0000256" key="7">
    <source>
        <dbReference type="ARBA" id="ARBA00022723"/>
    </source>
</evidence>
<evidence type="ECO:0000259" key="20">
    <source>
        <dbReference type="PROSITE" id="PS50280"/>
    </source>
</evidence>
<dbReference type="PROSITE" id="PS51058">
    <property type="entry name" value="ZF_CXXC"/>
    <property type="match status" value="1"/>
</dbReference>
<dbReference type="Gene3D" id="3.30.160.360">
    <property type="match status" value="2"/>
</dbReference>
<dbReference type="CDD" id="cd10518">
    <property type="entry name" value="SET_SETD1-like"/>
    <property type="match status" value="1"/>
</dbReference>
<feature type="domain" description="RING-type" evidence="19">
    <location>
        <begin position="1663"/>
        <end position="1710"/>
    </location>
</feature>
<evidence type="ECO:0000256" key="11">
    <source>
        <dbReference type="ARBA" id="ARBA00022853"/>
    </source>
</evidence>
<evidence type="ECO:0000256" key="2">
    <source>
        <dbReference type="ARBA" id="ARBA00022481"/>
    </source>
</evidence>
<evidence type="ECO:0000256" key="3">
    <source>
        <dbReference type="ARBA" id="ARBA00022553"/>
    </source>
</evidence>
<dbReference type="SMART" id="SM00317">
    <property type="entry name" value="SET"/>
    <property type="match status" value="1"/>
</dbReference>
<dbReference type="GO" id="GO:0043565">
    <property type="term" value="F:sequence-specific DNA binding"/>
    <property type="evidence" value="ECO:0007669"/>
    <property type="project" value="InterPro"/>
</dbReference>
<feature type="region of interest" description="Disordered" evidence="17">
    <location>
        <begin position="1365"/>
        <end position="1393"/>
    </location>
</feature>